<dbReference type="EMBL" id="CM055106">
    <property type="protein sequence ID" value="KAJ7530066.1"/>
    <property type="molecule type" value="Genomic_DNA"/>
</dbReference>
<organism evidence="1 2">
    <name type="scientific">Diphasiastrum complanatum</name>
    <name type="common">Issler's clubmoss</name>
    <name type="synonym">Lycopodium complanatum</name>
    <dbReference type="NCBI Taxonomy" id="34168"/>
    <lineage>
        <taxon>Eukaryota</taxon>
        <taxon>Viridiplantae</taxon>
        <taxon>Streptophyta</taxon>
        <taxon>Embryophyta</taxon>
        <taxon>Tracheophyta</taxon>
        <taxon>Lycopodiopsida</taxon>
        <taxon>Lycopodiales</taxon>
        <taxon>Lycopodiaceae</taxon>
        <taxon>Lycopodioideae</taxon>
        <taxon>Diphasiastrum</taxon>
    </lineage>
</organism>
<evidence type="ECO:0000313" key="1">
    <source>
        <dbReference type="EMBL" id="KAJ7530066.1"/>
    </source>
</evidence>
<proteinExistence type="predicted"/>
<comment type="caution">
    <text evidence="1">The sequence shown here is derived from an EMBL/GenBank/DDBJ whole genome shotgun (WGS) entry which is preliminary data.</text>
</comment>
<reference evidence="2" key="1">
    <citation type="journal article" date="2024" name="Proc. Natl. Acad. Sci. U.S.A.">
        <title>Extraordinary preservation of gene collinearity over three hundred million years revealed in homosporous lycophytes.</title>
        <authorList>
            <person name="Li C."/>
            <person name="Wickell D."/>
            <person name="Kuo L.Y."/>
            <person name="Chen X."/>
            <person name="Nie B."/>
            <person name="Liao X."/>
            <person name="Peng D."/>
            <person name="Ji J."/>
            <person name="Jenkins J."/>
            <person name="Williams M."/>
            <person name="Shu S."/>
            <person name="Plott C."/>
            <person name="Barry K."/>
            <person name="Rajasekar S."/>
            <person name="Grimwood J."/>
            <person name="Han X."/>
            <person name="Sun S."/>
            <person name="Hou Z."/>
            <person name="He W."/>
            <person name="Dai G."/>
            <person name="Sun C."/>
            <person name="Schmutz J."/>
            <person name="Leebens-Mack J.H."/>
            <person name="Li F.W."/>
            <person name="Wang L."/>
        </authorList>
    </citation>
    <scope>NUCLEOTIDE SEQUENCE [LARGE SCALE GENOMIC DNA]</scope>
    <source>
        <strain evidence="2">cv. PW_Plant_1</strain>
    </source>
</reference>
<gene>
    <name evidence="1" type="ORF">O6H91_15G077300</name>
</gene>
<keyword evidence="2" id="KW-1185">Reference proteome</keyword>
<protein>
    <submittedName>
        <fullName evidence="1">Uncharacterized protein</fullName>
    </submittedName>
</protein>
<name>A0ACC2BJY5_DIPCM</name>
<sequence length="302" mass="32541">MGNGGSQAAHTVIGKTDPVVLITGCSEGGIGEALALAFAKRGCQVAASARSLASMQSLSDHPRIFCLPLDVTVESSIAEAVETLLEKFRRIDIVVNNAGVPCFGPIAELPLSVLEKGFKTNVFGAVSLTQAVVPHMVAQGKGMVVNVGSISTYAPGPWTGGYIASKCALNALTDALRLELKPFNVNVVLLEPGAISTRLANTATDVIENSLNLKLYRPFKESICKRAVLTKGPRSTSPEEFAFMTVQALLKQNPPRRFVYGHMSGTARMLSYLPLWLRDYMFGKFFDIDSVVVKNPNLFIRH</sequence>
<accession>A0ACC2BJY5</accession>
<dbReference type="Proteomes" id="UP001162992">
    <property type="component" value="Chromosome 15"/>
</dbReference>
<evidence type="ECO:0000313" key="2">
    <source>
        <dbReference type="Proteomes" id="UP001162992"/>
    </source>
</evidence>